<evidence type="ECO:0000256" key="2">
    <source>
        <dbReference type="ARBA" id="ARBA00022747"/>
    </source>
</evidence>
<evidence type="ECO:0000256" key="1">
    <source>
        <dbReference type="ARBA" id="ARBA00010923"/>
    </source>
</evidence>
<dbReference type="Gene3D" id="1.10.287.1120">
    <property type="entry name" value="Bipartite methylase S protein"/>
    <property type="match status" value="1"/>
</dbReference>
<dbReference type="Pfam" id="PF01420">
    <property type="entry name" value="Methylase_S"/>
    <property type="match status" value="1"/>
</dbReference>
<dbReference type="Gene3D" id="3.90.220.20">
    <property type="entry name" value="DNA methylase specificity domains"/>
    <property type="match status" value="1"/>
</dbReference>
<evidence type="ECO:0000313" key="5">
    <source>
        <dbReference type="EMBL" id="NMC61740.1"/>
    </source>
</evidence>
<dbReference type="GO" id="GO:0009307">
    <property type="term" value="P:DNA restriction-modification system"/>
    <property type="evidence" value="ECO:0007669"/>
    <property type="project" value="UniProtKB-KW"/>
</dbReference>
<evidence type="ECO:0000259" key="4">
    <source>
        <dbReference type="Pfam" id="PF01420"/>
    </source>
</evidence>
<comment type="similarity">
    <text evidence="1">Belongs to the type-I restriction system S methylase family.</text>
</comment>
<organism evidence="5 6">
    <name type="scientific">SAR324 cluster bacterium</name>
    <dbReference type="NCBI Taxonomy" id="2024889"/>
    <lineage>
        <taxon>Bacteria</taxon>
        <taxon>Deltaproteobacteria</taxon>
        <taxon>SAR324 cluster</taxon>
    </lineage>
</organism>
<keyword evidence="2" id="KW-0680">Restriction system</keyword>
<gene>
    <name evidence="5" type="ORF">GYA55_01085</name>
</gene>
<dbReference type="GO" id="GO:0003677">
    <property type="term" value="F:DNA binding"/>
    <property type="evidence" value="ECO:0007669"/>
    <property type="project" value="UniProtKB-KW"/>
</dbReference>
<sequence length="269" mass="30290">PLPPLSIQSRIADVLSNIDDKIELNRQTNATLEAIAQAIFKEWFVDFNYPGATGEMVDSELGPIPKGWRAGKLNEIFSLQIGGDWGKDSRFPGAIQVISLRGTDIDSLKFSGAAPKAPVRWIRESSIEKRKIENTDVLIGGSGLGPIGKSIYCDEHLHDIFDYPITYSNFCRRLRARNSPEAVFGEIILENLYKSGAMRQYFSGTSIPNLDIDSLLGHKLVIPSRVVVEEYFEVISKHKFHHIFNNESKLLSQMRDSLIVRLMNDEVRI</sequence>
<dbReference type="Proteomes" id="UP000524246">
    <property type="component" value="Unassembled WGS sequence"/>
</dbReference>
<evidence type="ECO:0000256" key="3">
    <source>
        <dbReference type="ARBA" id="ARBA00023125"/>
    </source>
</evidence>
<keyword evidence="3" id="KW-0238">DNA-binding</keyword>
<dbReference type="InterPro" id="IPR044946">
    <property type="entry name" value="Restrct_endonuc_typeI_TRD_sf"/>
</dbReference>
<dbReference type="InterPro" id="IPR052021">
    <property type="entry name" value="Type-I_RS_S_subunit"/>
</dbReference>
<reference evidence="5 6" key="1">
    <citation type="journal article" date="2020" name="Biotechnol. Biofuels">
        <title>New insights from the biogas microbiome by comprehensive genome-resolved metagenomics of nearly 1600 species originating from multiple anaerobic digesters.</title>
        <authorList>
            <person name="Campanaro S."/>
            <person name="Treu L."/>
            <person name="Rodriguez-R L.M."/>
            <person name="Kovalovszki A."/>
            <person name="Ziels R.M."/>
            <person name="Maus I."/>
            <person name="Zhu X."/>
            <person name="Kougias P.G."/>
            <person name="Basile A."/>
            <person name="Luo G."/>
            <person name="Schluter A."/>
            <person name="Konstantinidis K.T."/>
            <person name="Angelidaki I."/>
        </authorList>
    </citation>
    <scope>NUCLEOTIDE SEQUENCE [LARGE SCALE GENOMIC DNA]</scope>
    <source>
        <strain evidence="5">AS27yjCOA_65</strain>
    </source>
</reference>
<dbReference type="InterPro" id="IPR000055">
    <property type="entry name" value="Restrct_endonuc_typeI_TRD"/>
</dbReference>
<accession>A0A7X9IK96</accession>
<dbReference type="SUPFAM" id="SSF116734">
    <property type="entry name" value="DNA methylase specificity domain"/>
    <property type="match status" value="2"/>
</dbReference>
<name>A0A7X9IK96_9DELT</name>
<dbReference type="PANTHER" id="PTHR30408:SF13">
    <property type="entry name" value="TYPE I RESTRICTION ENZYME HINDI SPECIFICITY SUBUNIT"/>
    <property type="match status" value="1"/>
</dbReference>
<dbReference type="PANTHER" id="PTHR30408">
    <property type="entry name" value="TYPE-1 RESTRICTION ENZYME ECOKI SPECIFICITY PROTEIN"/>
    <property type="match status" value="1"/>
</dbReference>
<dbReference type="AlphaFoldDB" id="A0A7X9IK96"/>
<comment type="caution">
    <text evidence="5">The sequence shown here is derived from an EMBL/GenBank/DDBJ whole genome shotgun (WGS) entry which is preliminary data.</text>
</comment>
<dbReference type="EMBL" id="JAAZON010000037">
    <property type="protein sequence ID" value="NMC61740.1"/>
    <property type="molecule type" value="Genomic_DNA"/>
</dbReference>
<feature type="non-terminal residue" evidence="5">
    <location>
        <position position="1"/>
    </location>
</feature>
<proteinExistence type="inferred from homology"/>
<evidence type="ECO:0000313" key="6">
    <source>
        <dbReference type="Proteomes" id="UP000524246"/>
    </source>
</evidence>
<feature type="domain" description="Type I restriction modification DNA specificity" evidence="4">
    <location>
        <begin position="1"/>
        <end position="33"/>
    </location>
</feature>
<protein>
    <recommendedName>
        <fullName evidence="4">Type I restriction modification DNA specificity domain-containing protein</fullName>
    </recommendedName>
</protein>